<dbReference type="OrthoDB" id="9805760at2"/>
<dbReference type="RefSeq" id="WP_062045136.1">
    <property type="nucleotide sequence ID" value="NZ_DF968183.1"/>
</dbReference>
<dbReference type="EMBL" id="DF968183">
    <property type="protein sequence ID" value="GAP45062.1"/>
    <property type="molecule type" value="Genomic_DNA"/>
</dbReference>
<feature type="chain" id="PRO_5006633566" evidence="1">
    <location>
        <begin position="21"/>
        <end position="441"/>
    </location>
</feature>
<sequence>MKKRFLPTVLMIAMITGAMAQKATMTLTYTADSNTQHLPLNSILIENLTQGGDTTLYAPDTVLVLDYITGMEEIGTFSGKGFSLSQNYPNPIIGKTTIELFLNEREEVVVTVSDVLGREVANQEFPLEQGTHSFTFYPGRESLYFLTARADNQTRTIKLLNYPTDADASGFYKLGYNGQLKTGAGDYKSGNLLNIFVFGLGDTLKFTSFTDLGERVITSSPTGDETYYFHYTGDPCPGTPTITDIDGNVYNTVQIGNQCWMKENLKTTTYRNGTAIPNVTDDNTWINLTTGAYAWYDNDISWKDSYGALYNWYAVVDSKGLCPAGWHTPTDSEWIILTDYLGGESIAGGKMKSTRTESDAHPWWILPNTGATNESGFSGLPGGYRYGNGTFSYIGAYGYFWSSGEFSSSLAWYRTLLYNYSYVYRSYGSKQIGFSVRCLRD</sequence>
<feature type="domain" description="Fibrobacter succinogenes major paralogous" evidence="2">
    <location>
        <begin position="253"/>
        <end position="440"/>
    </location>
</feature>
<keyword evidence="4" id="KW-1185">Reference proteome</keyword>
<evidence type="ECO:0000256" key="1">
    <source>
        <dbReference type="SAM" id="SignalP"/>
    </source>
</evidence>
<proteinExistence type="predicted"/>
<evidence type="ECO:0000259" key="2">
    <source>
        <dbReference type="Pfam" id="PF09603"/>
    </source>
</evidence>
<feature type="signal peptide" evidence="1">
    <location>
        <begin position="1"/>
        <end position="20"/>
    </location>
</feature>
<dbReference type="NCBIfam" id="TIGR02145">
    <property type="entry name" value="Fib_succ_major"/>
    <property type="match status" value="1"/>
</dbReference>
<dbReference type="AlphaFoldDB" id="A0A0S7C684"/>
<dbReference type="STRING" id="1678841.TBC1_12879"/>
<name>A0A0S7C684_9BACT</name>
<organism evidence="3">
    <name type="scientific">Lentimicrobium saccharophilum</name>
    <dbReference type="NCBI Taxonomy" id="1678841"/>
    <lineage>
        <taxon>Bacteria</taxon>
        <taxon>Pseudomonadati</taxon>
        <taxon>Bacteroidota</taxon>
        <taxon>Bacteroidia</taxon>
        <taxon>Bacteroidales</taxon>
        <taxon>Lentimicrobiaceae</taxon>
        <taxon>Lentimicrobium</taxon>
    </lineage>
</organism>
<gene>
    <name evidence="3" type="ORF">TBC1_12879</name>
</gene>
<dbReference type="Pfam" id="PF09603">
    <property type="entry name" value="Fib_succ_major"/>
    <property type="match status" value="1"/>
</dbReference>
<evidence type="ECO:0000313" key="3">
    <source>
        <dbReference type="EMBL" id="GAP45062.1"/>
    </source>
</evidence>
<dbReference type="InterPro" id="IPR026444">
    <property type="entry name" value="Secre_tail"/>
</dbReference>
<reference evidence="3" key="1">
    <citation type="journal article" date="2015" name="Genome Announc.">
        <title>Draft Genome Sequence of Bacteroidales Strain TBC1, a Novel Isolate from a Methanogenic Wastewater Treatment System.</title>
        <authorList>
            <person name="Tourlousse D.M."/>
            <person name="Matsuura N."/>
            <person name="Sun L."/>
            <person name="Toyonaga M."/>
            <person name="Kuroda K."/>
            <person name="Ohashi A."/>
            <person name="Cruz R."/>
            <person name="Yamaguchi T."/>
            <person name="Sekiguchi Y."/>
        </authorList>
    </citation>
    <scope>NUCLEOTIDE SEQUENCE [LARGE SCALE GENOMIC DNA]</scope>
    <source>
        <strain evidence="3">TBC1</strain>
    </source>
</reference>
<dbReference type="InterPro" id="IPR011871">
    <property type="entry name" value="Fib_succ_major"/>
</dbReference>
<evidence type="ECO:0000313" key="4">
    <source>
        <dbReference type="Proteomes" id="UP000053091"/>
    </source>
</evidence>
<protein>
    <submittedName>
        <fullName evidence="3">Protein containing Por secretion system C-terminal sorting domain</fullName>
    </submittedName>
</protein>
<dbReference type="NCBIfam" id="TIGR04183">
    <property type="entry name" value="Por_Secre_tail"/>
    <property type="match status" value="1"/>
</dbReference>
<keyword evidence="1" id="KW-0732">Signal</keyword>
<dbReference type="Proteomes" id="UP000053091">
    <property type="component" value="Unassembled WGS sequence"/>
</dbReference>
<accession>A0A0S7C684</accession>